<keyword evidence="3" id="KW-1003">Cell membrane</keyword>
<keyword evidence="4" id="KW-0336">GPI-anchor</keyword>
<evidence type="ECO:0000256" key="2">
    <source>
        <dbReference type="ARBA" id="ARBA00009748"/>
    </source>
</evidence>
<comment type="similarity">
    <text evidence="2">Belongs to the plant LTP family.</text>
</comment>
<gene>
    <name evidence="11" type="ORF">ILEXP_LOCUS40689</name>
</gene>
<evidence type="ECO:0000256" key="5">
    <source>
        <dbReference type="ARBA" id="ARBA00022729"/>
    </source>
</evidence>
<evidence type="ECO:0000256" key="8">
    <source>
        <dbReference type="ARBA" id="ARBA00023288"/>
    </source>
</evidence>
<dbReference type="Proteomes" id="UP001642360">
    <property type="component" value="Unassembled WGS sequence"/>
</dbReference>
<evidence type="ECO:0000313" key="11">
    <source>
        <dbReference type="EMBL" id="CAK9171151.1"/>
    </source>
</evidence>
<proteinExistence type="inferred from homology"/>
<comment type="subcellular location">
    <subcellularLocation>
        <location evidence="1">Cell membrane</location>
        <topology evidence="1">Lipid-anchor</topology>
        <topology evidence="1">GPI-anchor</topology>
    </subcellularLocation>
</comment>
<keyword evidence="7" id="KW-0325">Glycoprotein</keyword>
<name>A0ABC8TTI8_9AQUA</name>
<evidence type="ECO:0000313" key="12">
    <source>
        <dbReference type="Proteomes" id="UP001642360"/>
    </source>
</evidence>
<evidence type="ECO:0000256" key="6">
    <source>
        <dbReference type="ARBA" id="ARBA00023157"/>
    </source>
</evidence>
<keyword evidence="8" id="KW-0449">Lipoprotein</keyword>
<feature type="domain" description="Bifunctional inhibitor/plant lipid transfer protein/seed storage helical" evidence="10">
    <location>
        <begin position="15"/>
        <end position="103"/>
    </location>
</feature>
<evidence type="ECO:0000256" key="9">
    <source>
        <dbReference type="SAM" id="SignalP"/>
    </source>
</evidence>
<accession>A0ABC8TTI8</accession>
<dbReference type="InterPro" id="IPR036312">
    <property type="entry name" value="Bifun_inhib/LTP/seed_sf"/>
</dbReference>
<dbReference type="GO" id="GO:0098552">
    <property type="term" value="C:side of membrane"/>
    <property type="evidence" value="ECO:0007669"/>
    <property type="project" value="UniProtKB-KW"/>
</dbReference>
<dbReference type="SUPFAM" id="SSF47699">
    <property type="entry name" value="Bifunctional inhibitor/lipid-transfer protein/seed storage 2S albumin"/>
    <property type="match status" value="1"/>
</dbReference>
<keyword evidence="12" id="KW-1185">Reference proteome</keyword>
<keyword evidence="5 9" id="KW-0732">Signal</keyword>
<keyword evidence="4" id="KW-0472">Membrane</keyword>
<reference evidence="11 12" key="1">
    <citation type="submission" date="2024-02" db="EMBL/GenBank/DDBJ databases">
        <authorList>
            <person name="Vignale AGUSTIN F."/>
            <person name="Sosa J E."/>
            <person name="Modenutti C."/>
        </authorList>
    </citation>
    <scope>NUCLEOTIDE SEQUENCE [LARGE SCALE GENOMIC DNA]</scope>
</reference>
<dbReference type="CDD" id="cd00010">
    <property type="entry name" value="AAI_LTSS"/>
    <property type="match status" value="1"/>
</dbReference>
<dbReference type="InterPro" id="IPR016140">
    <property type="entry name" value="Bifunc_inhib/LTP/seed_store"/>
</dbReference>
<dbReference type="Gene3D" id="1.10.110.10">
    <property type="entry name" value="Plant lipid-transfer and hydrophobic proteins"/>
    <property type="match status" value="1"/>
</dbReference>
<dbReference type="AlphaFoldDB" id="A0ABC8TTI8"/>
<dbReference type="InterPro" id="IPR043325">
    <property type="entry name" value="LTSS"/>
</dbReference>
<feature type="signal peptide" evidence="9">
    <location>
        <begin position="1"/>
        <end position="26"/>
    </location>
</feature>
<protein>
    <recommendedName>
        <fullName evidence="10">Bifunctional inhibitor/plant lipid transfer protein/seed storage helical domain-containing protein</fullName>
    </recommendedName>
</protein>
<comment type="caution">
    <text evidence="11">The sequence shown here is derived from an EMBL/GenBank/DDBJ whole genome shotgun (WGS) entry which is preliminary data.</text>
</comment>
<sequence length="145" mass="14702">MVCSKMTASIMAVVVLAVASIGIVRGQSTQTCASKLVPCVDYLNSTNPPPSCCGPLADTVKNDLQCLCNLYETPGLLAQLGINITKALALTGHCGIPGDLSACNAAAPTSSSVPHPPGVPGNNGNRMAWTGMSGLLLLCASAVLY</sequence>
<dbReference type="GO" id="GO:0005886">
    <property type="term" value="C:plasma membrane"/>
    <property type="evidence" value="ECO:0007669"/>
    <property type="project" value="UniProtKB-SubCell"/>
</dbReference>
<dbReference type="Pfam" id="PF14368">
    <property type="entry name" value="LTP_2"/>
    <property type="match status" value="1"/>
</dbReference>
<dbReference type="EMBL" id="CAUOFW020005658">
    <property type="protein sequence ID" value="CAK9171151.1"/>
    <property type="molecule type" value="Genomic_DNA"/>
</dbReference>
<evidence type="ECO:0000256" key="1">
    <source>
        <dbReference type="ARBA" id="ARBA00004609"/>
    </source>
</evidence>
<keyword evidence="6" id="KW-1015">Disulfide bond</keyword>
<evidence type="ECO:0000256" key="4">
    <source>
        <dbReference type="ARBA" id="ARBA00022622"/>
    </source>
</evidence>
<dbReference type="PANTHER" id="PTHR33044">
    <property type="entry name" value="BIFUNCTIONAL INHIBITOR/LIPID-TRANSFER PROTEIN/SEED STORAGE 2S ALBUMIN SUPERFAMILY PROTEIN-RELATED"/>
    <property type="match status" value="1"/>
</dbReference>
<evidence type="ECO:0000256" key="3">
    <source>
        <dbReference type="ARBA" id="ARBA00022475"/>
    </source>
</evidence>
<evidence type="ECO:0000259" key="10">
    <source>
        <dbReference type="Pfam" id="PF14368"/>
    </source>
</evidence>
<feature type="chain" id="PRO_5044838240" description="Bifunctional inhibitor/plant lipid transfer protein/seed storage helical domain-containing protein" evidence="9">
    <location>
        <begin position="27"/>
        <end position="145"/>
    </location>
</feature>
<organism evidence="11 12">
    <name type="scientific">Ilex paraguariensis</name>
    <name type="common">yerba mate</name>
    <dbReference type="NCBI Taxonomy" id="185542"/>
    <lineage>
        <taxon>Eukaryota</taxon>
        <taxon>Viridiplantae</taxon>
        <taxon>Streptophyta</taxon>
        <taxon>Embryophyta</taxon>
        <taxon>Tracheophyta</taxon>
        <taxon>Spermatophyta</taxon>
        <taxon>Magnoliopsida</taxon>
        <taxon>eudicotyledons</taxon>
        <taxon>Gunneridae</taxon>
        <taxon>Pentapetalae</taxon>
        <taxon>asterids</taxon>
        <taxon>campanulids</taxon>
        <taxon>Aquifoliales</taxon>
        <taxon>Aquifoliaceae</taxon>
        <taxon>Ilex</taxon>
    </lineage>
</organism>
<evidence type="ECO:0000256" key="7">
    <source>
        <dbReference type="ARBA" id="ARBA00023180"/>
    </source>
</evidence>